<dbReference type="InterPro" id="IPR020568">
    <property type="entry name" value="Ribosomal_Su5_D2-typ_SF"/>
</dbReference>
<dbReference type="AlphaFoldDB" id="A0A061QIX5"/>
<evidence type="ECO:0000313" key="2">
    <source>
        <dbReference type="EMBL" id="JAC60532.1"/>
    </source>
</evidence>
<feature type="region of interest" description="Disordered" evidence="1">
    <location>
        <begin position="136"/>
        <end position="175"/>
    </location>
</feature>
<dbReference type="InterPro" id="IPR027408">
    <property type="entry name" value="PNPase/RNase_PH_dom_sf"/>
</dbReference>
<dbReference type="SUPFAM" id="SSF54211">
    <property type="entry name" value="Ribosomal protein S5 domain 2-like"/>
    <property type="match status" value="1"/>
</dbReference>
<keyword evidence="2" id="KW-0808">Transferase</keyword>
<accession>A0A061QIX5</accession>
<dbReference type="GO" id="GO:0016740">
    <property type="term" value="F:transferase activity"/>
    <property type="evidence" value="ECO:0007669"/>
    <property type="project" value="UniProtKB-KW"/>
</dbReference>
<reference evidence="2" key="1">
    <citation type="submission" date="2014-05" db="EMBL/GenBank/DDBJ databases">
        <title>The transcriptome of the halophilic microalga Tetraselmis sp. GSL018 isolated from the Great Salt Lake, Utah.</title>
        <authorList>
            <person name="Jinkerson R.E."/>
            <person name="D'Adamo S."/>
            <person name="Posewitz M.C."/>
        </authorList>
    </citation>
    <scope>NUCLEOTIDE SEQUENCE</scope>
    <source>
        <strain evidence="2">GSL018</strain>
    </source>
</reference>
<name>A0A061QIX5_9CHLO</name>
<sequence length="175" mass="18702">MKCLAMLRKIVNQTAVQSSLSSMIFRQHKLEAGLFVVALPRLATTSAAHPPYTGSVSDPLWLDRHDSSHGDRATASVGPVQVSFHTSTLSNIADGAALVAQGRNRAMAAVVVDPRSSGLRPSQRLQFDYTERACASGNFPTTSSKREGGPRETCWSRSSGRCSPRASTATPRCSA</sequence>
<dbReference type="Gene3D" id="3.30.230.70">
    <property type="entry name" value="GHMP Kinase, N-terminal domain"/>
    <property type="match status" value="1"/>
</dbReference>
<organism evidence="2">
    <name type="scientific">Tetraselmis sp. GSL018</name>
    <dbReference type="NCBI Taxonomy" id="582737"/>
    <lineage>
        <taxon>Eukaryota</taxon>
        <taxon>Viridiplantae</taxon>
        <taxon>Chlorophyta</taxon>
        <taxon>core chlorophytes</taxon>
        <taxon>Chlorodendrophyceae</taxon>
        <taxon>Chlorodendrales</taxon>
        <taxon>Chlorodendraceae</taxon>
        <taxon>Tetraselmis</taxon>
    </lineage>
</organism>
<gene>
    <name evidence="2" type="ORF">TSPGSL018_28726</name>
</gene>
<evidence type="ECO:0000256" key="1">
    <source>
        <dbReference type="SAM" id="MobiDB-lite"/>
    </source>
</evidence>
<protein>
    <submittedName>
        <fullName evidence="2">Polyribonucleotide nucleotidyltransferase</fullName>
    </submittedName>
</protein>
<feature type="compositionally biased region" description="Polar residues" evidence="1">
    <location>
        <begin position="155"/>
        <end position="175"/>
    </location>
</feature>
<proteinExistence type="predicted"/>
<dbReference type="EMBL" id="GBEZ01026699">
    <property type="protein sequence ID" value="JAC60532.1"/>
    <property type="molecule type" value="Transcribed_RNA"/>
</dbReference>